<organism evidence="1 2">
    <name type="scientific">Octopus vulgaris</name>
    <name type="common">Common octopus</name>
    <dbReference type="NCBI Taxonomy" id="6645"/>
    <lineage>
        <taxon>Eukaryota</taxon>
        <taxon>Metazoa</taxon>
        <taxon>Spiralia</taxon>
        <taxon>Lophotrochozoa</taxon>
        <taxon>Mollusca</taxon>
        <taxon>Cephalopoda</taxon>
        <taxon>Coleoidea</taxon>
        <taxon>Octopodiformes</taxon>
        <taxon>Octopoda</taxon>
        <taxon>Incirrata</taxon>
        <taxon>Octopodidae</taxon>
        <taxon>Octopus</taxon>
    </lineage>
</organism>
<reference evidence="1" key="1">
    <citation type="submission" date="2023-08" db="EMBL/GenBank/DDBJ databases">
        <authorList>
            <person name="Alioto T."/>
            <person name="Alioto T."/>
            <person name="Gomez Garrido J."/>
        </authorList>
    </citation>
    <scope>NUCLEOTIDE SEQUENCE</scope>
</reference>
<evidence type="ECO:0000313" key="2">
    <source>
        <dbReference type="Proteomes" id="UP001162480"/>
    </source>
</evidence>
<dbReference type="Proteomes" id="UP001162480">
    <property type="component" value="Chromosome 7"/>
</dbReference>
<protein>
    <submittedName>
        <fullName evidence="1">Uncharacterized protein</fullName>
    </submittedName>
</protein>
<sequence length="146" mass="17203">MSAAAQETIGFARKKDQDWFGENDETIYRLIADKLRTRLDLDNHATVENKRKNQQASAECQRGIRAQNSWWQMKAEETQNYADQRDFEFFTHGDPELRNHLILLIHKIWESKASPPPTKDFRDATIITIYKKTDLEDCKNYWASHS</sequence>
<dbReference type="AlphaFoldDB" id="A0AA36B298"/>
<keyword evidence="2" id="KW-1185">Reference proteome</keyword>
<gene>
    <name evidence="1" type="ORF">OCTVUL_1B012695</name>
</gene>
<accession>A0AA36B298</accession>
<dbReference type="EMBL" id="OX597820">
    <property type="protein sequence ID" value="CAI9725969.1"/>
    <property type="molecule type" value="Genomic_DNA"/>
</dbReference>
<evidence type="ECO:0000313" key="1">
    <source>
        <dbReference type="EMBL" id="CAI9725969.1"/>
    </source>
</evidence>
<name>A0AA36B298_OCTVU</name>
<proteinExistence type="predicted"/>